<dbReference type="PANTHER" id="PTHR37471">
    <property type="entry name" value="UNNAMED PRODUCT"/>
    <property type="match status" value="1"/>
</dbReference>
<dbReference type="EnsemblProtists" id="EKX54917">
    <property type="protein sequence ID" value="EKX54917"/>
    <property type="gene ID" value="GUITHDRAFT_99568"/>
</dbReference>
<protein>
    <recommendedName>
        <fullName evidence="4">AB hydrolase-1 domain-containing protein</fullName>
    </recommendedName>
</protein>
<dbReference type="PaxDb" id="55529-EKX54917"/>
<reference evidence="3" key="2">
    <citation type="submission" date="2012-11" db="EMBL/GenBank/DDBJ databases">
        <authorList>
            <person name="Kuo A."/>
            <person name="Curtis B.A."/>
            <person name="Tanifuji G."/>
            <person name="Burki F."/>
            <person name="Gruber A."/>
            <person name="Irimia M."/>
            <person name="Maruyama S."/>
            <person name="Arias M.C."/>
            <person name="Ball S.G."/>
            <person name="Gile G.H."/>
            <person name="Hirakawa Y."/>
            <person name="Hopkins J.F."/>
            <person name="Rensing S.A."/>
            <person name="Schmutz J."/>
            <person name="Symeonidi A."/>
            <person name="Elias M."/>
            <person name="Eveleigh R.J."/>
            <person name="Herman E.K."/>
            <person name="Klute M.J."/>
            <person name="Nakayama T."/>
            <person name="Obornik M."/>
            <person name="Reyes-Prieto A."/>
            <person name="Armbrust E.V."/>
            <person name="Aves S.J."/>
            <person name="Beiko R.G."/>
            <person name="Coutinho P."/>
            <person name="Dacks J.B."/>
            <person name="Durnford D.G."/>
            <person name="Fast N.M."/>
            <person name="Green B.R."/>
            <person name="Grisdale C."/>
            <person name="Hempe F."/>
            <person name="Henrissat B."/>
            <person name="Hoppner M.P."/>
            <person name="Ishida K.-I."/>
            <person name="Kim E."/>
            <person name="Koreny L."/>
            <person name="Kroth P.G."/>
            <person name="Liu Y."/>
            <person name="Malik S.-B."/>
            <person name="Maier U.G."/>
            <person name="McRose D."/>
            <person name="Mock T."/>
            <person name="Neilson J.A."/>
            <person name="Onodera N.T."/>
            <person name="Poole A.M."/>
            <person name="Pritham E.J."/>
            <person name="Richards T.A."/>
            <person name="Rocap G."/>
            <person name="Roy S.W."/>
            <person name="Sarai C."/>
            <person name="Schaack S."/>
            <person name="Shirato S."/>
            <person name="Slamovits C.H."/>
            <person name="Spencer D.F."/>
            <person name="Suzuki S."/>
            <person name="Worden A.Z."/>
            <person name="Zauner S."/>
            <person name="Barry K."/>
            <person name="Bell C."/>
            <person name="Bharti A.K."/>
            <person name="Crow J.A."/>
            <person name="Grimwood J."/>
            <person name="Kramer R."/>
            <person name="Lindquist E."/>
            <person name="Lucas S."/>
            <person name="Salamov A."/>
            <person name="McFadden G.I."/>
            <person name="Lane C.E."/>
            <person name="Keeling P.J."/>
            <person name="Gray M.W."/>
            <person name="Grigoriev I.V."/>
            <person name="Archibald J.M."/>
        </authorList>
    </citation>
    <scope>NUCLEOTIDE SEQUENCE</scope>
    <source>
        <strain evidence="3">CCMP2712</strain>
    </source>
</reference>
<dbReference type="SUPFAM" id="SSF53474">
    <property type="entry name" value="alpha/beta-Hydrolases"/>
    <property type="match status" value="1"/>
</dbReference>
<dbReference type="OrthoDB" id="6431331at2759"/>
<proteinExistence type="predicted"/>
<reference evidence="2" key="3">
    <citation type="submission" date="2015-06" db="UniProtKB">
        <authorList>
            <consortium name="EnsemblProtists"/>
        </authorList>
    </citation>
    <scope>IDENTIFICATION</scope>
</reference>
<dbReference type="AlphaFoldDB" id="L1K2W2"/>
<dbReference type="HOGENOM" id="CLU_496502_0_0_1"/>
<name>L1K2W2_GUITC</name>
<dbReference type="GeneID" id="17311451"/>
<organism evidence="1">
    <name type="scientific">Guillardia theta (strain CCMP2712)</name>
    <name type="common">Cryptophyte</name>
    <dbReference type="NCBI Taxonomy" id="905079"/>
    <lineage>
        <taxon>Eukaryota</taxon>
        <taxon>Cryptophyceae</taxon>
        <taxon>Pyrenomonadales</taxon>
        <taxon>Geminigeraceae</taxon>
        <taxon>Guillardia</taxon>
    </lineage>
</organism>
<reference evidence="1 3" key="1">
    <citation type="journal article" date="2012" name="Nature">
        <title>Algal genomes reveal evolutionary mosaicism and the fate of nucleomorphs.</title>
        <authorList>
            <consortium name="DOE Joint Genome Institute"/>
            <person name="Curtis B.A."/>
            <person name="Tanifuji G."/>
            <person name="Burki F."/>
            <person name="Gruber A."/>
            <person name="Irimia M."/>
            <person name="Maruyama S."/>
            <person name="Arias M.C."/>
            <person name="Ball S.G."/>
            <person name="Gile G.H."/>
            <person name="Hirakawa Y."/>
            <person name="Hopkins J.F."/>
            <person name="Kuo A."/>
            <person name="Rensing S.A."/>
            <person name="Schmutz J."/>
            <person name="Symeonidi A."/>
            <person name="Elias M."/>
            <person name="Eveleigh R.J."/>
            <person name="Herman E.K."/>
            <person name="Klute M.J."/>
            <person name="Nakayama T."/>
            <person name="Obornik M."/>
            <person name="Reyes-Prieto A."/>
            <person name="Armbrust E.V."/>
            <person name="Aves S.J."/>
            <person name="Beiko R.G."/>
            <person name="Coutinho P."/>
            <person name="Dacks J.B."/>
            <person name="Durnford D.G."/>
            <person name="Fast N.M."/>
            <person name="Green B.R."/>
            <person name="Grisdale C.J."/>
            <person name="Hempel F."/>
            <person name="Henrissat B."/>
            <person name="Hoppner M.P."/>
            <person name="Ishida K."/>
            <person name="Kim E."/>
            <person name="Koreny L."/>
            <person name="Kroth P.G."/>
            <person name="Liu Y."/>
            <person name="Malik S.B."/>
            <person name="Maier U.G."/>
            <person name="McRose D."/>
            <person name="Mock T."/>
            <person name="Neilson J.A."/>
            <person name="Onodera N.T."/>
            <person name="Poole A.M."/>
            <person name="Pritham E.J."/>
            <person name="Richards T.A."/>
            <person name="Rocap G."/>
            <person name="Roy S.W."/>
            <person name="Sarai C."/>
            <person name="Schaack S."/>
            <person name="Shirato S."/>
            <person name="Slamovits C.H."/>
            <person name="Spencer D.F."/>
            <person name="Suzuki S."/>
            <person name="Worden A.Z."/>
            <person name="Zauner S."/>
            <person name="Barry K."/>
            <person name="Bell C."/>
            <person name="Bharti A.K."/>
            <person name="Crow J.A."/>
            <person name="Grimwood J."/>
            <person name="Kramer R."/>
            <person name="Lindquist E."/>
            <person name="Lucas S."/>
            <person name="Salamov A."/>
            <person name="McFadden G.I."/>
            <person name="Lane C.E."/>
            <person name="Keeling P.J."/>
            <person name="Gray M.W."/>
            <person name="Grigoriev I.V."/>
            <person name="Archibald J.M."/>
        </authorList>
    </citation>
    <scope>NUCLEOTIDE SEQUENCE</scope>
    <source>
        <strain evidence="1 3">CCMP2712</strain>
    </source>
</reference>
<dbReference type="RefSeq" id="XP_005841897.1">
    <property type="nucleotide sequence ID" value="XM_005841840.1"/>
</dbReference>
<gene>
    <name evidence="1" type="ORF">GUITHDRAFT_99568</name>
</gene>
<dbReference type="eggNOG" id="ENOG502S2CP">
    <property type="taxonomic scope" value="Eukaryota"/>
</dbReference>
<dbReference type="InterPro" id="IPR029058">
    <property type="entry name" value="AB_hydrolase_fold"/>
</dbReference>
<accession>L1K2W2</accession>
<evidence type="ECO:0000313" key="2">
    <source>
        <dbReference type="EnsemblProtists" id="EKX54917"/>
    </source>
</evidence>
<evidence type="ECO:0000313" key="3">
    <source>
        <dbReference type="Proteomes" id="UP000011087"/>
    </source>
</evidence>
<dbReference type="KEGG" id="gtt:GUITHDRAFT_99568"/>
<dbReference type="Proteomes" id="UP000011087">
    <property type="component" value="Unassembled WGS sequence"/>
</dbReference>
<dbReference type="EMBL" id="JH992966">
    <property type="protein sequence ID" value="EKX54917.1"/>
    <property type="molecule type" value="Genomic_DNA"/>
</dbReference>
<evidence type="ECO:0000313" key="1">
    <source>
        <dbReference type="EMBL" id="EKX54917.1"/>
    </source>
</evidence>
<dbReference type="Gene3D" id="3.40.50.1820">
    <property type="entry name" value="alpha/beta hydrolase"/>
    <property type="match status" value="1"/>
</dbReference>
<dbReference type="STRING" id="905079.L1K2W2"/>
<evidence type="ECO:0008006" key="4">
    <source>
        <dbReference type="Google" id="ProtNLM"/>
    </source>
</evidence>
<keyword evidence="3" id="KW-1185">Reference proteome</keyword>
<dbReference type="PANTHER" id="PTHR37471:SF1">
    <property type="entry name" value="AB HYDROLASE-1 DOMAIN-CONTAINING PROTEIN"/>
    <property type="match status" value="1"/>
</dbReference>
<sequence>MVSGVQLHADCELLCREHQVTSHLSSPPTSCFDPDILRQQTPTTTVPSGMPQPQLQVQIDNLKLEAIPWLATMTLALSWMPATHSLLPTYAHVLAELVFASYLTVQARLLDSPKAPEPLSRDVRELWELCLMTGAEGPREFLSGWFYGADFERIRREDMHDFLAWATFSSTPDRLEKESKRLLEDVLQLIEERTGSSFRPRSAGESPLPCMRFNIEPLQFTHKPLLYYAVCQSLLGSLGSSQLGMLGFEKFGSDAFDYWMRVPKSLEGRKRTPIVFFHGVGVGLVTYVSVLRELVALDCPILCVEIPFVSSNLEANVPSISEQVASMESIFARWDISKAFFVGHSYGTVMTSWMIHHLPSRVAGVALIDPVVMMLNLRDILFNFLYRHEREGSISDLIGSELFLNHALRRNFWWYRNILWAQDLEKHKIPSIICLSERDQIVPSSAVLHHIAEHAAGLSEASCVEAYVMGDAKHGQLLFDEEIRNELVSKISGMWRRVNEATPEESAVMRTPPPPAAPRSLTQLAVQVRWRLRRVARPVLQLLQPTSAA</sequence>
<dbReference type="OMA" id="WSENILW"/>